<sequence>MKSVELRQKFLKFFQDRGHKIIPSASLVPSEEVDLAGTQRVLFTTAGMHPLVPFLLGEIHPEGPRLVNIQKCLRTDDIDEVGDSVHNTFFEMLGNWSLGDYWKKEAITWSFEFLINELKLDSNRIYVSVFAGDNDAPFDEESFEIWKKLGIGEKRIFKYGKKENWWGPVGETGPCGPDSEMFYDLTPSKGGTIDPASDSNRFVEIWNDVFMQYDKKQDGSFKPLKQKNVDTGMGLERILTVLQNTESIYETDVFLPLLKKLEDLSENFNQKSVRIVADHIRSSVFLISDGIIPSNVERGYILRRLIRRAIRHASILEIKQDFLETLTKTVIKIYDGFYPKLDEFQKTIVNQLKKEEEKFKKALASGIRQFEKISGHISGENAFDLYQNFGFPIELTIELASEKGSNVDVKGFEKLFGEHQEKSRSASGKTKGGLAVKSETAAKLHTATHLLHQALRNVLGKHVHQTGSNITEERLRFDFSHHQKMTQDQIKKVEDLVNKKIKENLKVNKKTMPKSAADELGAIGLFDGKYGDLVNIYYIGSSGNIRNAFSKEFCGGPHAPSTGVLRDFVVKKEESAGSGIRRIYATIEK</sequence>
<dbReference type="Pfam" id="PF07973">
    <property type="entry name" value="tRNA_SAD"/>
    <property type="match status" value="1"/>
</dbReference>
<feature type="binding site" evidence="9">
    <location>
        <position position="558"/>
    </location>
    <ligand>
        <name>Zn(2+)</name>
        <dbReference type="ChEBI" id="CHEBI:29105"/>
    </ligand>
</feature>
<dbReference type="Pfam" id="PF01411">
    <property type="entry name" value="tRNA-synt_2c"/>
    <property type="match status" value="1"/>
</dbReference>
<dbReference type="SUPFAM" id="SSF55186">
    <property type="entry name" value="ThrRS/AlaRS common domain"/>
    <property type="match status" value="1"/>
</dbReference>
<dbReference type="InterPro" id="IPR045864">
    <property type="entry name" value="aa-tRNA-synth_II/BPL/LPL"/>
</dbReference>
<dbReference type="GO" id="GO:0005524">
    <property type="term" value="F:ATP binding"/>
    <property type="evidence" value="ECO:0007669"/>
    <property type="project" value="UniProtKB-UniRule"/>
</dbReference>
<dbReference type="InterPro" id="IPR018163">
    <property type="entry name" value="Thr/Ala-tRNA-synth_IIc_edit"/>
</dbReference>
<dbReference type="GO" id="GO:0000049">
    <property type="term" value="F:tRNA binding"/>
    <property type="evidence" value="ECO:0007669"/>
    <property type="project" value="UniProtKB-KW"/>
</dbReference>
<dbReference type="Gene3D" id="3.30.930.10">
    <property type="entry name" value="Bira Bifunctional Protein, Domain 2"/>
    <property type="match status" value="1"/>
</dbReference>
<keyword evidence="5 9" id="KW-0067">ATP-binding</keyword>
<name>A0A0G0WQL5_9BACT</name>
<evidence type="ECO:0000256" key="3">
    <source>
        <dbReference type="ARBA" id="ARBA00022598"/>
    </source>
</evidence>
<comment type="domain">
    <text evidence="9">Consists of three domains; the N-terminal catalytic domain, the editing domain and the C-terminal C-Ala domain. The editing domain removes incorrectly charged amino acids, while the C-Ala domain, along with tRNA(Ala), serves as a bridge to cooperatively bring together the editing and aminoacylation centers thus stimulating deacylation of misacylated tRNAs.</text>
</comment>
<evidence type="ECO:0000256" key="1">
    <source>
        <dbReference type="ARBA" id="ARBA00008226"/>
    </source>
</evidence>
<proteinExistence type="inferred from homology"/>
<dbReference type="Proteomes" id="UP000034854">
    <property type="component" value="Unassembled WGS sequence"/>
</dbReference>
<dbReference type="NCBIfam" id="TIGR00344">
    <property type="entry name" value="alaS"/>
    <property type="match status" value="1"/>
</dbReference>
<dbReference type="InterPro" id="IPR018162">
    <property type="entry name" value="Ala-tRNA-ligase_IIc_anticod-bd"/>
</dbReference>
<dbReference type="SMART" id="SM00863">
    <property type="entry name" value="tRNA_SAD"/>
    <property type="match status" value="1"/>
</dbReference>
<feature type="binding site" evidence="9">
    <location>
        <position position="449"/>
    </location>
    <ligand>
        <name>Zn(2+)</name>
        <dbReference type="ChEBI" id="CHEBI:29105"/>
    </ligand>
</feature>
<dbReference type="SUPFAM" id="SSF55681">
    <property type="entry name" value="Class II aaRS and biotin synthetases"/>
    <property type="match status" value="1"/>
</dbReference>
<evidence type="ECO:0000256" key="4">
    <source>
        <dbReference type="ARBA" id="ARBA00022741"/>
    </source>
</evidence>
<dbReference type="EC" id="6.1.1.7" evidence="9"/>
<comment type="function">
    <text evidence="9">Catalyzes the attachment of alanine to tRNA(Ala) in a two-step reaction: alanine is first activated by ATP to form Ala-AMP and then transferred to the acceptor end of tRNA(Ala). Also edits incorrectly charged Ser-tRNA(Ala) and Gly-tRNA(Ala) via its editing domain.</text>
</comment>
<evidence type="ECO:0000313" key="11">
    <source>
        <dbReference type="EMBL" id="KKR86760.1"/>
    </source>
</evidence>
<dbReference type="Gene3D" id="3.30.54.20">
    <property type="match status" value="1"/>
</dbReference>
<keyword evidence="9" id="KW-0963">Cytoplasm</keyword>
<dbReference type="GO" id="GO:0004813">
    <property type="term" value="F:alanine-tRNA ligase activity"/>
    <property type="evidence" value="ECO:0007669"/>
    <property type="project" value="UniProtKB-UniRule"/>
</dbReference>
<dbReference type="HAMAP" id="MF_00036_B">
    <property type="entry name" value="Ala_tRNA_synth_B"/>
    <property type="match status" value="1"/>
</dbReference>
<dbReference type="InterPro" id="IPR002318">
    <property type="entry name" value="Ala-tRNA-lgiase_IIc"/>
</dbReference>
<feature type="binding site" evidence="9">
    <location>
        <position position="445"/>
    </location>
    <ligand>
        <name>Zn(2+)</name>
        <dbReference type="ChEBI" id="CHEBI:29105"/>
    </ligand>
</feature>
<reference evidence="11 12" key="1">
    <citation type="journal article" date="2015" name="Nature">
        <title>rRNA introns, odd ribosomes, and small enigmatic genomes across a large radiation of phyla.</title>
        <authorList>
            <person name="Brown C.T."/>
            <person name="Hug L.A."/>
            <person name="Thomas B.C."/>
            <person name="Sharon I."/>
            <person name="Castelle C.J."/>
            <person name="Singh A."/>
            <person name="Wilkins M.J."/>
            <person name="Williams K.H."/>
            <person name="Banfield J.F."/>
        </authorList>
    </citation>
    <scope>NUCLEOTIDE SEQUENCE [LARGE SCALE GENOMIC DNA]</scope>
</reference>
<keyword evidence="9" id="KW-0479">Metal-binding</keyword>
<dbReference type="GO" id="GO:0002161">
    <property type="term" value="F:aminoacyl-tRNA deacylase activity"/>
    <property type="evidence" value="ECO:0007669"/>
    <property type="project" value="TreeGrafter"/>
</dbReference>
<evidence type="ECO:0000256" key="7">
    <source>
        <dbReference type="ARBA" id="ARBA00022917"/>
    </source>
</evidence>
<keyword evidence="2 9" id="KW-0820">tRNA-binding</keyword>
<feature type="binding site" evidence="9">
    <location>
        <position position="554"/>
    </location>
    <ligand>
        <name>Zn(2+)</name>
        <dbReference type="ChEBI" id="CHEBI:29105"/>
    </ligand>
</feature>
<dbReference type="InterPro" id="IPR018164">
    <property type="entry name" value="Ala-tRNA-synth_IIc_N"/>
</dbReference>
<evidence type="ECO:0000313" key="12">
    <source>
        <dbReference type="Proteomes" id="UP000034854"/>
    </source>
</evidence>
<dbReference type="GO" id="GO:0008270">
    <property type="term" value="F:zinc ion binding"/>
    <property type="evidence" value="ECO:0007669"/>
    <property type="project" value="UniProtKB-UniRule"/>
</dbReference>
<dbReference type="InterPro" id="IPR050058">
    <property type="entry name" value="Ala-tRNA_ligase"/>
</dbReference>
<feature type="domain" description="Alanyl-transfer RNA synthetases family profile" evidence="10">
    <location>
        <begin position="1"/>
        <end position="589"/>
    </location>
</feature>
<comment type="cofactor">
    <cofactor evidence="9">
        <name>Zn(2+)</name>
        <dbReference type="ChEBI" id="CHEBI:29105"/>
    </cofactor>
    <text evidence="9">Binds 1 zinc ion per subunit.</text>
</comment>
<evidence type="ECO:0000256" key="5">
    <source>
        <dbReference type="ARBA" id="ARBA00022840"/>
    </source>
</evidence>
<accession>A0A0G0WQL5</accession>
<evidence type="ECO:0000256" key="8">
    <source>
        <dbReference type="ARBA" id="ARBA00023146"/>
    </source>
</evidence>
<dbReference type="InterPro" id="IPR023033">
    <property type="entry name" value="Ala_tRNA_ligase_euk/bac"/>
</dbReference>
<evidence type="ECO:0000256" key="9">
    <source>
        <dbReference type="HAMAP-Rule" id="MF_00036"/>
    </source>
</evidence>
<dbReference type="GO" id="GO:0006419">
    <property type="term" value="P:alanyl-tRNA aminoacylation"/>
    <property type="evidence" value="ECO:0007669"/>
    <property type="project" value="UniProtKB-UniRule"/>
</dbReference>
<comment type="caution">
    <text evidence="11">The sequence shown here is derived from an EMBL/GenBank/DDBJ whole genome shotgun (WGS) entry which is preliminary data.</text>
</comment>
<evidence type="ECO:0000256" key="6">
    <source>
        <dbReference type="ARBA" id="ARBA00022884"/>
    </source>
</evidence>
<dbReference type="Gene3D" id="3.30.980.10">
    <property type="entry name" value="Threonyl-trna Synthetase, Chain A, domain 2"/>
    <property type="match status" value="1"/>
</dbReference>
<dbReference type="GO" id="GO:0005829">
    <property type="term" value="C:cytosol"/>
    <property type="evidence" value="ECO:0007669"/>
    <property type="project" value="TreeGrafter"/>
</dbReference>
<dbReference type="EMBL" id="LCAG01000010">
    <property type="protein sequence ID" value="KKR86760.1"/>
    <property type="molecule type" value="Genomic_DNA"/>
</dbReference>
<dbReference type="PANTHER" id="PTHR11777">
    <property type="entry name" value="ALANYL-TRNA SYNTHETASE"/>
    <property type="match status" value="1"/>
</dbReference>
<comment type="subcellular location">
    <subcellularLocation>
        <location evidence="9">Cytoplasm</location>
    </subcellularLocation>
</comment>
<protein>
    <recommendedName>
        <fullName evidence="9">Alanine--tRNA ligase</fullName>
        <ecNumber evidence="9">6.1.1.7</ecNumber>
    </recommendedName>
    <alternativeName>
        <fullName evidence="9">Alanyl-tRNA synthetase</fullName>
        <shortName evidence="9">AlaRS</shortName>
    </alternativeName>
</protein>
<keyword evidence="3 9" id="KW-0436">Ligase</keyword>
<keyword evidence="7 9" id="KW-0648">Protein biosynthesis</keyword>
<dbReference type="InterPro" id="IPR012947">
    <property type="entry name" value="tRNA_SAD"/>
</dbReference>
<dbReference type="PANTHER" id="PTHR11777:SF9">
    <property type="entry name" value="ALANINE--TRNA LIGASE, CYTOPLASMIC"/>
    <property type="match status" value="1"/>
</dbReference>
<dbReference type="PATRIC" id="fig|1618409.3.peg.599"/>
<dbReference type="CDD" id="cd00673">
    <property type="entry name" value="AlaRS_core"/>
    <property type="match status" value="1"/>
</dbReference>
<comment type="catalytic activity">
    <reaction evidence="9">
        <text>tRNA(Ala) + L-alanine + ATP = L-alanyl-tRNA(Ala) + AMP + diphosphate</text>
        <dbReference type="Rhea" id="RHEA:12540"/>
        <dbReference type="Rhea" id="RHEA-COMP:9657"/>
        <dbReference type="Rhea" id="RHEA-COMP:9923"/>
        <dbReference type="ChEBI" id="CHEBI:30616"/>
        <dbReference type="ChEBI" id="CHEBI:33019"/>
        <dbReference type="ChEBI" id="CHEBI:57972"/>
        <dbReference type="ChEBI" id="CHEBI:78442"/>
        <dbReference type="ChEBI" id="CHEBI:78497"/>
        <dbReference type="ChEBI" id="CHEBI:456215"/>
        <dbReference type="EC" id="6.1.1.7"/>
    </reaction>
</comment>
<comment type="similarity">
    <text evidence="1 9">Belongs to the class-II aminoacyl-tRNA synthetase family.</text>
</comment>
<dbReference type="PROSITE" id="PS50860">
    <property type="entry name" value="AA_TRNA_LIGASE_II_ALA"/>
    <property type="match status" value="1"/>
</dbReference>
<evidence type="ECO:0000259" key="10">
    <source>
        <dbReference type="PROSITE" id="PS50860"/>
    </source>
</evidence>
<dbReference type="NCBIfam" id="NF002436">
    <property type="entry name" value="PRK01584.1"/>
    <property type="match status" value="1"/>
</dbReference>
<organism evidence="11 12">
    <name type="scientific">Candidatus Curtissbacteria bacterium GW2011_GWA1_41_11</name>
    <dbReference type="NCBI Taxonomy" id="1618409"/>
    <lineage>
        <taxon>Bacteria</taxon>
        <taxon>Candidatus Curtissiibacteriota</taxon>
    </lineage>
</organism>
<dbReference type="FunFam" id="3.30.980.10:FF:000004">
    <property type="entry name" value="Alanine--tRNA ligase, cytoplasmic"/>
    <property type="match status" value="1"/>
</dbReference>
<dbReference type="SUPFAM" id="SSF101353">
    <property type="entry name" value="Putative anticodon-binding domain of alanyl-tRNA synthetase (AlaRS)"/>
    <property type="match status" value="1"/>
</dbReference>
<keyword evidence="8 9" id="KW-0030">Aminoacyl-tRNA synthetase</keyword>
<dbReference type="PRINTS" id="PR00980">
    <property type="entry name" value="TRNASYNTHALA"/>
</dbReference>
<evidence type="ECO:0000256" key="2">
    <source>
        <dbReference type="ARBA" id="ARBA00022555"/>
    </source>
</evidence>
<keyword evidence="9" id="KW-0862">Zinc</keyword>
<dbReference type="AlphaFoldDB" id="A0A0G0WQL5"/>
<keyword evidence="4 9" id="KW-0547">Nucleotide-binding</keyword>
<keyword evidence="6 9" id="KW-0694">RNA-binding</keyword>
<dbReference type="InterPro" id="IPR018165">
    <property type="entry name" value="Ala-tRNA-synth_IIc_core"/>
</dbReference>
<gene>
    <name evidence="9" type="primary">alaS</name>
    <name evidence="11" type="ORF">UU34_C0010G0003</name>
</gene>